<sequence length="186" mass="20474">MIGSTLFRSRCLLLRSLSVHIGKPPDASAEIAGILNKANWRDALVSSNLAAEINPDVVLSVLRSKRVDDPAKLLSFFNWVDSQKVTEQKLDSFSFLALGLCSFGSLGQARSVVIRMIERKWPVSEVLSSVARCSRELSDGGGVVVYGILIDVYIENGFLDEAAFVITNTKDLVLDSSKCNVCWMRF</sequence>
<dbReference type="EMBL" id="JAGKQM010001750">
    <property type="protein sequence ID" value="KAH0851411.1"/>
    <property type="molecule type" value="Genomic_DNA"/>
</dbReference>
<reference evidence="1 2" key="1">
    <citation type="submission" date="2021-05" db="EMBL/GenBank/DDBJ databases">
        <title>Genome Assembly of Synthetic Allotetraploid Brassica napus Reveals Homoeologous Exchanges between Subgenomes.</title>
        <authorList>
            <person name="Davis J.T."/>
        </authorList>
    </citation>
    <scope>NUCLEOTIDE SEQUENCE [LARGE SCALE GENOMIC DNA]</scope>
    <source>
        <strain evidence="2">cv. Da-Ae</strain>
        <tissue evidence="1">Seedling</tissue>
    </source>
</reference>
<proteinExistence type="predicted"/>
<evidence type="ECO:0008006" key="3">
    <source>
        <dbReference type="Google" id="ProtNLM"/>
    </source>
</evidence>
<name>A0ABQ7X8I3_BRANA</name>
<dbReference type="InterPro" id="IPR011990">
    <property type="entry name" value="TPR-like_helical_dom_sf"/>
</dbReference>
<comment type="caution">
    <text evidence="1">The sequence shown here is derived from an EMBL/GenBank/DDBJ whole genome shotgun (WGS) entry which is preliminary data.</text>
</comment>
<keyword evidence="2" id="KW-1185">Reference proteome</keyword>
<dbReference type="Proteomes" id="UP000824890">
    <property type="component" value="Unassembled WGS sequence"/>
</dbReference>
<protein>
    <recommendedName>
        <fullName evidence="3">Pentatricopeptide repeat-containing protein</fullName>
    </recommendedName>
</protein>
<organism evidence="1 2">
    <name type="scientific">Brassica napus</name>
    <name type="common">Rape</name>
    <dbReference type="NCBI Taxonomy" id="3708"/>
    <lineage>
        <taxon>Eukaryota</taxon>
        <taxon>Viridiplantae</taxon>
        <taxon>Streptophyta</taxon>
        <taxon>Embryophyta</taxon>
        <taxon>Tracheophyta</taxon>
        <taxon>Spermatophyta</taxon>
        <taxon>Magnoliopsida</taxon>
        <taxon>eudicotyledons</taxon>
        <taxon>Gunneridae</taxon>
        <taxon>Pentapetalae</taxon>
        <taxon>rosids</taxon>
        <taxon>malvids</taxon>
        <taxon>Brassicales</taxon>
        <taxon>Brassicaceae</taxon>
        <taxon>Brassiceae</taxon>
        <taxon>Brassica</taxon>
    </lineage>
</organism>
<evidence type="ECO:0000313" key="2">
    <source>
        <dbReference type="Proteomes" id="UP000824890"/>
    </source>
</evidence>
<dbReference type="Gene3D" id="1.25.40.10">
    <property type="entry name" value="Tetratricopeptide repeat domain"/>
    <property type="match status" value="1"/>
</dbReference>
<gene>
    <name evidence="1" type="ORF">HID58_094765</name>
</gene>
<evidence type="ECO:0000313" key="1">
    <source>
        <dbReference type="EMBL" id="KAH0851411.1"/>
    </source>
</evidence>
<accession>A0ABQ7X8I3</accession>